<proteinExistence type="predicted"/>
<comment type="caution">
    <text evidence="2">The sequence shown here is derived from an EMBL/GenBank/DDBJ whole genome shotgun (WGS) entry which is preliminary data.</text>
</comment>
<accession>A0A401U0H0</accession>
<organism evidence="2 3">
    <name type="scientific">Chiloscyllium punctatum</name>
    <name type="common">Brownbanded bambooshark</name>
    <name type="synonym">Hemiscyllium punctatum</name>
    <dbReference type="NCBI Taxonomy" id="137246"/>
    <lineage>
        <taxon>Eukaryota</taxon>
        <taxon>Metazoa</taxon>
        <taxon>Chordata</taxon>
        <taxon>Craniata</taxon>
        <taxon>Vertebrata</taxon>
        <taxon>Chondrichthyes</taxon>
        <taxon>Elasmobranchii</taxon>
        <taxon>Galeomorphii</taxon>
        <taxon>Galeoidea</taxon>
        <taxon>Orectolobiformes</taxon>
        <taxon>Hemiscylliidae</taxon>
        <taxon>Chiloscyllium</taxon>
    </lineage>
</organism>
<reference evidence="2 3" key="1">
    <citation type="journal article" date="2018" name="Nat. Ecol. Evol.">
        <title>Shark genomes provide insights into elasmobranch evolution and the origin of vertebrates.</title>
        <authorList>
            <person name="Hara Y"/>
            <person name="Yamaguchi K"/>
            <person name="Onimaru K"/>
            <person name="Kadota M"/>
            <person name="Koyanagi M"/>
            <person name="Keeley SD"/>
            <person name="Tatsumi K"/>
            <person name="Tanaka K"/>
            <person name="Motone F"/>
            <person name="Kageyama Y"/>
            <person name="Nozu R"/>
            <person name="Adachi N"/>
            <person name="Nishimura O"/>
            <person name="Nakagawa R"/>
            <person name="Tanegashima C"/>
            <person name="Kiyatake I"/>
            <person name="Matsumoto R"/>
            <person name="Murakumo K"/>
            <person name="Nishida K"/>
            <person name="Terakita A"/>
            <person name="Kuratani S"/>
            <person name="Sato K"/>
            <person name="Hyodo S Kuraku.S."/>
        </authorList>
    </citation>
    <scope>NUCLEOTIDE SEQUENCE [LARGE SCALE GENOMIC DNA]</scope>
</reference>
<feature type="compositionally biased region" description="Basic and acidic residues" evidence="1">
    <location>
        <begin position="116"/>
        <end position="125"/>
    </location>
</feature>
<dbReference type="AlphaFoldDB" id="A0A401U0H0"/>
<evidence type="ECO:0000313" key="3">
    <source>
        <dbReference type="Proteomes" id="UP000287033"/>
    </source>
</evidence>
<evidence type="ECO:0000256" key="1">
    <source>
        <dbReference type="SAM" id="MobiDB-lite"/>
    </source>
</evidence>
<dbReference type="Proteomes" id="UP000287033">
    <property type="component" value="Unassembled WGS sequence"/>
</dbReference>
<dbReference type="EMBL" id="BEZZ01247682">
    <property type="protein sequence ID" value="GCC48387.1"/>
    <property type="molecule type" value="Genomic_DNA"/>
</dbReference>
<name>A0A401U0H0_CHIPU</name>
<protein>
    <submittedName>
        <fullName evidence="2">Uncharacterized protein</fullName>
    </submittedName>
</protein>
<sequence length="125" mass="13977">MMEGDCAEMQHDQCEQHIGEEDVASLIGIRRRLVRRGDLGNVEQAEEARIVLRTGSGMRPAQHRHQDGDGIECAVVDPGGDPLPGGHVGRQRRRRIDSAPHQPEHREQQHQIADVGMDRPVEELV</sequence>
<feature type="compositionally biased region" description="Basic and acidic residues" evidence="1">
    <location>
        <begin position="96"/>
        <end position="109"/>
    </location>
</feature>
<keyword evidence="3" id="KW-1185">Reference proteome</keyword>
<feature type="region of interest" description="Disordered" evidence="1">
    <location>
        <begin position="54"/>
        <end position="125"/>
    </location>
</feature>
<gene>
    <name evidence="2" type="ORF">chiPu_0032860</name>
</gene>
<feature type="non-terminal residue" evidence="2">
    <location>
        <position position="125"/>
    </location>
</feature>
<evidence type="ECO:0000313" key="2">
    <source>
        <dbReference type="EMBL" id="GCC48387.1"/>
    </source>
</evidence>